<dbReference type="KEGG" id="mez:Mtc_0985"/>
<dbReference type="Proteomes" id="UP000005233">
    <property type="component" value="Chromosome"/>
</dbReference>
<dbReference type="GeneID" id="11971107"/>
<organism evidence="3 4">
    <name type="scientific">Methanocella conradii (strain DSM 24694 / JCM 17849 / CGMCC 1.5162 / HZ254)</name>
    <dbReference type="NCBI Taxonomy" id="1041930"/>
    <lineage>
        <taxon>Archaea</taxon>
        <taxon>Methanobacteriati</taxon>
        <taxon>Methanobacteriota</taxon>
        <taxon>Stenosarchaea group</taxon>
        <taxon>Methanomicrobia</taxon>
        <taxon>Methanocellales</taxon>
        <taxon>Methanocellaceae</taxon>
        <taxon>Methanocella</taxon>
    </lineage>
</organism>
<dbReference type="EMBL" id="CP003243">
    <property type="protein sequence ID" value="AFC99740.1"/>
    <property type="molecule type" value="Genomic_DNA"/>
</dbReference>
<sequence>MSGLYPSEEGVSEVVGELMLLFITVTLFAILTLTVYALMSRPPGQPILDVSASVCDNTLIIQHLGGDSVPYGDLSLIIDGREYGASGSDANGNGAWDAGEAITVSLPAQASSRMAIYDKATGSLLETFTVGGL</sequence>
<evidence type="ECO:0000313" key="3">
    <source>
        <dbReference type="EMBL" id="AFC99740.1"/>
    </source>
</evidence>
<dbReference type="HOGENOM" id="CLU_1901923_0_0_2"/>
<keyword evidence="1" id="KW-0812">Transmembrane</keyword>
<keyword evidence="1" id="KW-1133">Transmembrane helix</keyword>
<protein>
    <recommendedName>
        <fullName evidence="2">Archaeal Type IV pilin N-terminal domain-containing protein</fullName>
    </recommendedName>
</protein>
<dbReference type="RefSeq" id="WP_014405578.1">
    <property type="nucleotide sequence ID" value="NC_017034.1"/>
</dbReference>
<evidence type="ECO:0000256" key="1">
    <source>
        <dbReference type="SAM" id="Phobius"/>
    </source>
</evidence>
<dbReference type="Pfam" id="PF07790">
    <property type="entry name" value="Pilin_N"/>
    <property type="match status" value="1"/>
</dbReference>
<evidence type="ECO:0000313" key="4">
    <source>
        <dbReference type="Proteomes" id="UP000005233"/>
    </source>
</evidence>
<feature type="domain" description="Archaeal Type IV pilin N-terminal" evidence="2">
    <location>
        <begin position="9"/>
        <end position="81"/>
    </location>
</feature>
<keyword evidence="4" id="KW-1185">Reference proteome</keyword>
<feature type="transmembrane region" description="Helical" evidence="1">
    <location>
        <begin position="20"/>
        <end position="39"/>
    </location>
</feature>
<dbReference type="InterPro" id="IPR012859">
    <property type="entry name" value="Pilin_N_archaeal"/>
</dbReference>
<proteinExistence type="predicted"/>
<evidence type="ECO:0000259" key="2">
    <source>
        <dbReference type="Pfam" id="PF07790"/>
    </source>
</evidence>
<gene>
    <name evidence="3" type="ordered locus">Mtc_0985</name>
</gene>
<accession>H8I5S3</accession>
<name>H8I5S3_METCZ</name>
<dbReference type="STRING" id="1041930.Mtc_0985"/>
<dbReference type="AlphaFoldDB" id="H8I5S3"/>
<keyword evidence="1" id="KW-0472">Membrane</keyword>
<dbReference type="eggNOG" id="arCOG02420">
    <property type="taxonomic scope" value="Archaea"/>
</dbReference>
<reference evidence="3 4" key="1">
    <citation type="journal article" date="2012" name="J. Bacteriol.">
        <title>Complete genome sequence of a thermophilic methanogen, Methanocella conradii HZ254, isolated from Chinese rice field soil.</title>
        <authorList>
            <person name="Lu Z."/>
            <person name="Lu Y."/>
        </authorList>
    </citation>
    <scope>NUCLEOTIDE SEQUENCE [LARGE SCALE GENOMIC DNA]</scope>
    <source>
        <strain evidence="4">DSM 24694 / JCM 17849 / CGMCC 1.5162 / HZ254</strain>
    </source>
</reference>